<dbReference type="AlphaFoldDB" id="A0A9J6AYB2"/>
<reference evidence="1 2" key="1">
    <citation type="submission" date="2020-09" db="EMBL/GenBank/DDBJ databases">
        <title>De no assembly of potato wild relative species, Solanum commersonii.</title>
        <authorList>
            <person name="Cho K."/>
        </authorList>
    </citation>
    <scope>NUCLEOTIDE SEQUENCE [LARGE SCALE GENOMIC DNA]</scope>
    <source>
        <strain evidence="1">LZ3.2</strain>
        <tissue evidence="1">Leaf</tissue>
    </source>
</reference>
<keyword evidence="2" id="KW-1185">Reference proteome</keyword>
<name>A0A9J6AYB2_SOLCO</name>
<sequence length="73" mass="8127">MVGVVPDAIECIFVFVDLAIAKAGSLSRGLCLRRLVHFCERSSGKTFAKVKACWRSGNLMVPPFIARYYLFVT</sequence>
<protein>
    <submittedName>
        <fullName evidence="1">Uncharacterized protein</fullName>
    </submittedName>
</protein>
<gene>
    <name evidence="1" type="ORF">H5410_000936</name>
</gene>
<organism evidence="1 2">
    <name type="scientific">Solanum commersonii</name>
    <name type="common">Commerson's wild potato</name>
    <name type="synonym">Commerson's nightshade</name>
    <dbReference type="NCBI Taxonomy" id="4109"/>
    <lineage>
        <taxon>Eukaryota</taxon>
        <taxon>Viridiplantae</taxon>
        <taxon>Streptophyta</taxon>
        <taxon>Embryophyta</taxon>
        <taxon>Tracheophyta</taxon>
        <taxon>Spermatophyta</taxon>
        <taxon>Magnoliopsida</taxon>
        <taxon>eudicotyledons</taxon>
        <taxon>Gunneridae</taxon>
        <taxon>Pentapetalae</taxon>
        <taxon>asterids</taxon>
        <taxon>lamiids</taxon>
        <taxon>Solanales</taxon>
        <taxon>Solanaceae</taxon>
        <taxon>Solanoideae</taxon>
        <taxon>Solaneae</taxon>
        <taxon>Solanum</taxon>
    </lineage>
</organism>
<dbReference type="Proteomes" id="UP000824120">
    <property type="component" value="Chromosome 1"/>
</dbReference>
<dbReference type="EMBL" id="JACXVP010000001">
    <property type="protein sequence ID" value="KAG5629219.1"/>
    <property type="molecule type" value="Genomic_DNA"/>
</dbReference>
<proteinExistence type="predicted"/>
<accession>A0A9J6AYB2</accession>
<evidence type="ECO:0000313" key="2">
    <source>
        <dbReference type="Proteomes" id="UP000824120"/>
    </source>
</evidence>
<evidence type="ECO:0000313" key="1">
    <source>
        <dbReference type="EMBL" id="KAG5629219.1"/>
    </source>
</evidence>
<comment type="caution">
    <text evidence="1">The sequence shown here is derived from an EMBL/GenBank/DDBJ whole genome shotgun (WGS) entry which is preliminary data.</text>
</comment>